<dbReference type="RefSeq" id="WP_249284400.1">
    <property type="nucleotide sequence ID" value="NZ_JACRSO010000001.1"/>
</dbReference>
<evidence type="ECO:0000313" key="2">
    <source>
        <dbReference type="EMBL" id="MBC8528380.1"/>
    </source>
</evidence>
<evidence type="ECO:0008006" key="4">
    <source>
        <dbReference type="Google" id="ProtNLM"/>
    </source>
</evidence>
<dbReference type="AlphaFoldDB" id="A0A926HM95"/>
<accession>A0A926HM95</accession>
<dbReference type="Proteomes" id="UP000654279">
    <property type="component" value="Unassembled WGS sequence"/>
</dbReference>
<proteinExistence type="predicted"/>
<organism evidence="2 3">
    <name type="scientific">Luoshenia tenuis</name>
    <dbReference type="NCBI Taxonomy" id="2763654"/>
    <lineage>
        <taxon>Bacteria</taxon>
        <taxon>Bacillati</taxon>
        <taxon>Bacillota</taxon>
        <taxon>Clostridia</taxon>
        <taxon>Christensenellales</taxon>
        <taxon>Christensenellaceae</taxon>
        <taxon>Luoshenia</taxon>
    </lineage>
</organism>
<evidence type="ECO:0000313" key="3">
    <source>
        <dbReference type="Proteomes" id="UP000654279"/>
    </source>
</evidence>
<feature type="signal peptide" evidence="1">
    <location>
        <begin position="1"/>
        <end position="25"/>
    </location>
</feature>
<comment type="caution">
    <text evidence="2">The sequence shown here is derived from an EMBL/GenBank/DDBJ whole genome shotgun (WGS) entry which is preliminary data.</text>
</comment>
<feature type="chain" id="PRO_5039246810" description="Lipoprotein" evidence="1">
    <location>
        <begin position="26"/>
        <end position="273"/>
    </location>
</feature>
<reference evidence="2" key="1">
    <citation type="submission" date="2020-08" db="EMBL/GenBank/DDBJ databases">
        <title>Genome public.</title>
        <authorList>
            <person name="Liu C."/>
            <person name="Sun Q."/>
        </authorList>
    </citation>
    <scope>NUCLEOTIDE SEQUENCE</scope>
    <source>
        <strain evidence="2">NSJ-44</strain>
    </source>
</reference>
<dbReference type="EMBL" id="JACRSO010000001">
    <property type="protein sequence ID" value="MBC8528380.1"/>
    <property type="molecule type" value="Genomic_DNA"/>
</dbReference>
<name>A0A926HM95_9FIRM</name>
<sequence>MLKKAMPFIAVLLMAALCLSGCQHQHDWTQATCTEAAVCKECGETQGEPLGHDWAQATCTEPKTCTRCGKTTGSPAGHQVTEWITETEASCTAAGVEKGVCTACGETLSQEIPQAPHTEGEWIVTQEATFEADGERALTCSVCGGVIRTEKIALTAEEKKAAFTGACQRFSYDEIARNPDGYKQQKAVFQGEVVQVMESGNTVVLRVNVTKGKYSIWEDTVYVTYQRTANEGRILEDDIITMYGYLTGSKTYETIFGGSVTIPSMTALYIDVN</sequence>
<keyword evidence="1" id="KW-0732">Signal</keyword>
<keyword evidence="3" id="KW-1185">Reference proteome</keyword>
<gene>
    <name evidence="2" type="ORF">H8699_02865</name>
</gene>
<evidence type="ECO:0000256" key="1">
    <source>
        <dbReference type="SAM" id="SignalP"/>
    </source>
</evidence>
<protein>
    <recommendedName>
        <fullName evidence="4">Lipoprotein</fullName>
    </recommendedName>
</protein>